<dbReference type="AlphaFoldDB" id="A0A1C3WQN8"/>
<evidence type="ECO:0000256" key="1">
    <source>
        <dbReference type="ARBA" id="ARBA00001933"/>
    </source>
</evidence>
<gene>
    <name evidence="4" type="ORF">GA0061101_11593</name>
</gene>
<proteinExistence type="inferred from homology"/>
<dbReference type="InterPro" id="IPR015424">
    <property type="entry name" value="PyrdxlP-dep_Trfase"/>
</dbReference>
<dbReference type="CDD" id="cd00610">
    <property type="entry name" value="OAT_like"/>
    <property type="match status" value="1"/>
</dbReference>
<evidence type="ECO:0000313" key="5">
    <source>
        <dbReference type="Proteomes" id="UP000199205"/>
    </source>
</evidence>
<dbReference type="OrthoDB" id="9801052at2"/>
<keyword evidence="2 3" id="KW-0663">Pyridoxal phosphate</keyword>
<protein>
    <submittedName>
        <fullName evidence="4">Glutamate-1-semialdehyde 2,1-aminomutase</fullName>
    </submittedName>
</protein>
<evidence type="ECO:0000256" key="2">
    <source>
        <dbReference type="ARBA" id="ARBA00022898"/>
    </source>
</evidence>
<dbReference type="Gene3D" id="3.40.640.10">
    <property type="entry name" value="Type I PLP-dependent aspartate aminotransferase-like (Major domain)"/>
    <property type="match status" value="1"/>
</dbReference>
<comment type="cofactor">
    <cofactor evidence="1">
        <name>pyridoxal 5'-phosphate</name>
        <dbReference type="ChEBI" id="CHEBI:597326"/>
    </cofactor>
</comment>
<reference evidence="4 5" key="1">
    <citation type="submission" date="2016-08" db="EMBL/GenBank/DDBJ databases">
        <authorList>
            <person name="Seilhamer J.J."/>
        </authorList>
    </citation>
    <scope>NUCLEOTIDE SEQUENCE [LARGE SCALE GENOMIC DNA]</scope>
    <source>
        <strain evidence="4 5">P1-7</strain>
    </source>
</reference>
<dbReference type="RefSeq" id="WP_092575350.1">
    <property type="nucleotide sequence ID" value="NZ_FMAF01000015.1"/>
</dbReference>
<accession>A0A1C3WQN8</accession>
<dbReference type="InterPro" id="IPR005814">
    <property type="entry name" value="Aminotrans_3"/>
</dbReference>
<dbReference type="InterPro" id="IPR015422">
    <property type="entry name" value="PyrdxlP-dep_Trfase_small"/>
</dbReference>
<dbReference type="SUPFAM" id="SSF53383">
    <property type="entry name" value="PLP-dependent transferases"/>
    <property type="match status" value="1"/>
</dbReference>
<dbReference type="GO" id="GO:0008483">
    <property type="term" value="F:transaminase activity"/>
    <property type="evidence" value="ECO:0007669"/>
    <property type="project" value="InterPro"/>
</dbReference>
<dbReference type="PANTHER" id="PTHR43713:SF3">
    <property type="entry name" value="GLUTAMATE-1-SEMIALDEHYDE 2,1-AMINOMUTASE 1, CHLOROPLASTIC-RELATED"/>
    <property type="match status" value="1"/>
</dbReference>
<comment type="similarity">
    <text evidence="3">Belongs to the class-III pyridoxal-phosphate-dependent aminotransferase family.</text>
</comment>
<dbReference type="GO" id="GO:0030170">
    <property type="term" value="F:pyridoxal phosphate binding"/>
    <property type="evidence" value="ECO:0007669"/>
    <property type="project" value="InterPro"/>
</dbReference>
<dbReference type="Gene3D" id="3.90.1150.10">
    <property type="entry name" value="Aspartate Aminotransferase, domain 1"/>
    <property type="match status" value="1"/>
</dbReference>
<name>A0A1C3WQN8_9HYPH</name>
<organism evidence="4 5">
    <name type="scientific">Rhizobium lusitanum</name>
    <dbReference type="NCBI Taxonomy" id="293958"/>
    <lineage>
        <taxon>Bacteria</taxon>
        <taxon>Pseudomonadati</taxon>
        <taxon>Pseudomonadota</taxon>
        <taxon>Alphaproteobacteria</taxon>
        <taxon>Hyphomicrobiales</taxon>
        <taxon>Rhizobiaceae</taxon>
        <taxon>Rhizobium/Agrobacterium group</taxon>
        <taxon>Rhizobium</taxon>
    </lineage>
</organism>
<dbReference type="InterPro" id="IPR015421">
    <property type="entry name" value="PyrdxlP-dep_Trfase_major"/>
</dbReference>
<dbReference type="Proteomes" id="UP000199205">
    <property type="component" value="Unassembled WGS sequence"/>
</dbReference>
<evidence type="ECO:0000313" key="4">
    <source>
        <dbReference type="EMBL" id="SCB42372.1"/>
    </source>
</evidence>
<evidence type="ECO:0000256" key="3">
    <source>
        <dbReference type="RuleBase" id="RU003560"/>
    </source>
</evidence>
<sequence>MFTDKAQGRGWSAIRARSAHLFRRGKGVFPAGVTRSTIERDPIPIYVAKGEGAYVWDADGNRLLDLNNNFTTLIHGHGFAPVMEAVEKVLKMGTCFANPTEYEIALGELLVSRLPAMEQVRFVNSGTEAVMFAIKAARAFTRRSAIVRFAGSYHGAYDWAEAGQGGVIVDDASGRNLPKLGYPGAPQSIADNVLVLNFNDVAGIEHSIAPRANDVAAILIDPMPSRAGLLHPAPDFIATVSAVARKYGILVIADEVLNLRQGFAGASARYGLEPDLITVGKIIGGGFPVGAIGGRTDVMAVFGSDDEAPLLSQGGTFSANTVSMVAGKAAMEAMTLEAFDRLERLGDGLRKGLADVVLKRSAPFSVSGAASLFRIHPRRIAPTSFHMATMTSEENDVMRALSRHFLACGILLPFGAAACLSTPMSDADVESIVAAFDDFLEKNSRTDWEGR</sequence>
<dbReference type="PANTHER" id="PTHR43713">
    <property type="entry name" value="GLUTAMATE-1-SEMIALDEHYDE 2,1-AMINOMUTASE"/>
    <property type="match status" value="1"/>
</dbReference>
<dbReference type="Pfam" id="PF00202">
    <property type="entry name" value="Aminotran_3"/>
    <property type="match status" value="1"/>
</dbReference>
<dbReference type="EMBL" id="FMAF01000015">
    <property type="protein sequence ID" value="SCB42372.1"/>
    <property type="molecule type" value="Genomic_DNA"/>
</dbReference>